<dbReference type="RefSeq" id="WP_142546988.1">
    <property type="nucleotide sequence ID" value="NZ_SADY01000017.1"/>
</dbReference>
<evidence type="ECO:0000313" key="3">
    <source>
        <dbReference type="Proteomes" id="UP000316208"/>
    </source>
</evidence>
<dbReference type="EMBL" id="SADY01000017">
    <property type="protein sequence ID" value="TQR40170.1"/>
    <property type="molecule type" value="Genomic_DNA"/>
</dbReference>
<feature type="coiled-coil region" evidence="1">
    <location>
        <begin position="13"/>
        <end position="40"/>
    </location>
</feature>
<dbReference type="Proteomes" id="UP000316208">
    <property type="component" value="Unassembled WGS sequence"/>
</dbReference>
<organism evidence="2 3">
    <name type="scientific">Paenibacillus popilliae</name>
    <name type="common">Bacillus popilliae</name>
    <dbReference type="NCBI Taxonomy" id="78057"/>
    <lineage>
        <taxon>Bacteria</taxon>
        <taxon>Bacillati</taxon>
        <taxon>Bacillota</taxon>
        <taxon>Bacilli</taxon>
        <taxon>Bacillales</taxon>
        <taxon>Paenibacillaceae</taxon>
        <taxon>Paenibacillus</taxon>
    </lineage>
</organism>
<proteinExistence type="predicted"/>
<keyword evidence="1" id="KW-0175">Coiled coil</keyword>
<accession>A0ABY3AH31</accession>
<protein>
    <submittedName>
        <fullName evidence="2">Uncharacterized protein</fullName>
    </submittedName>
</protein>
<comment type="caution">
    <text evidence="2">The sequence shown here is derived from an EMBL/GenBank/DDBJ whole genome shotgun (WGS) entry which is preliminary data.</text>
</comment>
<evidence type="ECO:0000256" key="1">
    <source>
        <dbReference type="SAM" id="Coils"/>
    </source>
</evidence>
<sequence length="200" mass="23479">MQNEFELKVLSLIGSLKNEIDALKLEVAQLKGQRDTSTQTVIPASDSERMSINSVRDYIKDKLVNCYDNLTFTNGNRSVGKLTISNGKLKIERIMIRASKSFREKEGYPSGWIMVHEDQLDQYELYFFVVRDFEDNLHTLIMEQDDINDWIRRKSPDSNGNYHFYLNLINGNWIDDREEEYNCTRSYNNWSLIGKLMNNN</sequence>
<gene>
    <name evidence="2" type="ORF">C7Y44_28200</name>
</gene>
<name>A0ABY3AH31_PAEPP</name>
<keyword evidence="3" id="KW-1185">Reference proteome</keyword>
<evidence type="ECO:0000313" key="2">
    <source>
        <dbReference type="EMBL" id="TQR40170.1"/>
    </source>
</evidence>
<reference evidence="2 3" key="1">
    <citation type="submission" date="2018-03" db="EMBL/GenBank/DDBJ databases">
        <title>Aerobic endospore-forming bacteria genome sequencing and assembly.</title>
        <authorList>
            <person name="Cavalcante D.A."/>
            <person name="Driks A."/>
            <person name="Putonti C."/>
            <person name="De-Souza M.T."/>
        </authorList>
    </citation>
    <scope>NUCLEOTIDE SEQUENCE [LARGE SCALE GENOMIC DNA]</scope>
    <source>
        <strain evidence="2 3">SDF0028</strain>
    </source>
</reference>